<dbReference type="AlphaFoldDB" id="A0A9P9EXE5"/>
<dbReference type="EMBL" id="JAGMUV010000008">
    <property type="protein sequence ID" value="KAH7146383.1"/>
    <property type="molecule type" value="Genomic_DNA"/>
</dbReference>
<feature type="compositionally biased region" description="Low complexity" evidence="1">
    <location>
        <begin position="11"/>
        <end position="34"/>
    </location>
</feature>
<sequence length="589" mass="62453">MASSNPFRKQTAPTATTTAFAPTTTSPAAARFPPLETIDTSFGLTDPSVVDKKSKPVKKVRVLSPPPLSPDSPEWPFTAPLAAYGPGQPGNNDPFDAASSDDSDRDIVSAAAPPPPKIGSRVPANPFSKTLRDLENLRADHKLEKSRREEGDTLKASHTARRSLDVNSFKRLLMTGNSGSSTPSAPPRTQHLTPSQKSAADSSSVSLSSTYDGSKDGLAPGSEFQEVSLISRDTSDTPDDDLDPGSVSDSSTSFHLSRDKKPPPPPSSRHGKSIKLELKGEHGSPDSLAPKSPSDINKPLPPAPHPKSFDDDAESPFDRESAGKTPENDQAPQSTGGGKKPGPAPPPRRGHARGESKAYVTSLLKEGHDEETPSRSSSIRSRTDRIRHDPHSPVPPPPPRRLHGSKPSTQISPAVAASIGAAMSQTSTSSDPQSESDRPTAPTPAISVEPVPPRDAQLGNFKVSAPPPPPARNTSVRRPASVRSMDNNGRRTSAEAKPHSGIAPPPPPRRQRDSSRSSMDAPYRRTSIDEVPRTEERRLDESNPSGLDIGPNPDHAPPQSADAPGKGVNILADLDALRREVDALRGKLG</sequence>
<keyword evidence="3" id="KW-1185">Reference proteome</keyword>
<feature type="region of interest" description="Disordered" evidence="1">
    <location>
        <begin position="1"/>
        <end position="567"/>
    </location>
</feature>
<comment type="caution">
    <text evidence="2">The sequence shown here is derived from an EMBL/GenBank/DDBJ whole genome shotgun (WGS) entry which is preliminary data.</text>
</comment>
<dbReference type="Proteomes" id="UP000738349">
    <property type="component" value="Unassembled WGS sequence"/>
</dbReference>
<proteinExistence type="predicted"/>
<evidence type="ECO:0000256" key="1">
    <source>
        <dbReference type="SAM" id="MobiDB-lite"/>
    </source>
</evidence>
<feature type="compositionally biased region" description="Basic and acidic residues" evidence="1">
    <location>
        <begin position="381"/>
        <end position="391"/>
    </location>
</feature>
<feature type="compositionally biased region" description="Basic and acidic residues" evidence="1">
    <location>
        <begin position="522"/>
        <end position="541"/>
    </location>
</feature>
<organism evidence="2 3">
    <name type="scientific">Dactylonectria macrodidyma</name>
    <dbReference type="NCBI Taxonomy" id="307937"/>
    <lineage>
        <taxon>Eukaryota</taxon>
        <taxon>Fungi</taxon>
        <taxon>Dikarya</taxon>
        <taxon>Ascomycota</taxon>
        <taxon>Pezizomycotina</taxon>
        <taxon>Sordariomycetes</taxon>
        <taxon>Hypocreomycetidae</taxon>
        <taxon>Hypocreales</taxon>
        <taxon>Nectriaceae</taxon>
        <taxon>Dactylonectria</taxon>
    </lineage>
</organism>
<feature type="compositionally biased region" description="Basic and acidic residues" evidence="1">
    <location>
        <begin position="130"/>
        <end position="155"/>
    </location>
</feature>
<evidence type="ECO:0000313" key="2">
    <source>
        <dbReference type="EMBL" id="KAH7146383.1"/>
    </source>
</evidence>
<feature type="compositionally biased region" description="Low complexity" evidence="1">
    <location>
        <begin position="195"/>
        <end position="212"/>
    </location>
</feature>
<protein>
    <submittedName>
        <fullName evidence="2">Uncharacterized protein</fullName>
    </submittedName>
</protein>
<feature type="compositionally biased region" description="Polar residues" evidence="1">
    <location>
        <begin position="423"/>
        <end position="433"/>
    </location>
</feature>
<feature type="compositionally biased region" description="Basic and acidic residues" evidence="1">
    <location>
        <begin position="488"/>
        <end position="498"/>
    </location>
</feature>
<name>A0A9P9EXE5_9HYPO</name>
<accession>A0A9P9EXE5</accession>
<evidence type="ECO:0000313" key="3">
    <source>
        <dbReference type="Proteomes" id="UP000738349"/>
    </source>
</evidence>
<feature type="compositionally biased region" description="Basic and acidic residues" evidence="1">
    <location>
        <begin position="274"/>
        <end position="284"/>
    </location>
</feature>
<reference evidence="2" key="1">
    <citation type="journal article" date="2021" name="Nat. Commun.">
        <title>Genetic determinants of endophytism in the Arabidopsis root mycobiome.</title>
        <authorList>
            <person name="Mesny F."/>
            <person name="Miyauchi S."/>
            <person name="Thiergart T."/>
            <person name="Pickel B."/>
            <person name="Atanasova L."/>
            <person name="Karlsson M."/>
            <person name="Huettel B."/>
            <person name="Barry K.W."/>
            <person name="Haridas S."/>
            <person name="Chen C."/>
            <person name="Bauer D."/>
            <person name="Andreopoulos W."/>
            <person name="Pangilinan J."/>
            <person name="LaButti K."/>
            <person name="Riley R."/>
            <person name="Lipzen A."/>
            <person name="Clum A."/>
            <person name="Drula E."/>
            <person name="Henrissat B."/>
            <person name="Kohler A."/>
            <person name="Grigoriev I.V."/>
            <person name="Martin F.M."/>
            <person name="Hacquard S."/>
        </authorList>
    </citation>
    <scope>NUCLEOTIDE SEQUENCE</scope>
    <source>
        <strain evidence="2">MPI-CAGE-AT-0147</strain>
    </source>
</reference>
<gene>
    <name evidence="2" type="ORF">EDB81DRAFT_489588</name>
</gene>
<dbReference type="OrthoDB" id="428854at2759"/>